<keyword evidence="7" id="KW-1133">Transmembrane helix</keyword>
<dbReference type="InterPro" id="IPR050351">
    <property type="entry name" value="BphY/WalK/GraS-like"/>
</dbReference>
<dbReference type="PANTHER" id="PTHR42878:SF15">
    <property type="entry name" value="BACTERIOPHYTOCHROME"/>
    <property type="match status" value="1"/>
</dbReference>
<dbReference type="PANTHER" id="PTHR42878">
    <property type="entry name" value="TWO-COMPONENT HISTIDINE KINASE"/>
    <property type="match status" value="1"/>
</dbReference>
<protein>
    <recommendedName>
        <fullName evidence="2">histidine kinase</fullName>
        <ecNumber evidence="2">2.7.13.3</ecNumber>
    </recommendedName>
</protein>
<dbReference type="GO" id="GO:0007234">
    <property type="term" value="P:osmosensory signaling via phosphorelay pathway"/>
    <property type="evidence" value="ECO:0007669"/>
    <property type="project" value="TreeGrafter"/>
</dbReference>
<evidence type="ECO:0000256" key="4">
    <source>
        <dbReference type="ARBA" id="ARBA00022679"/>
    </source>
</evidence>
<dbReference type="InterPro" id="IPR004358">
    <property type="entry name" value="Sig_transdc_His_kin-like_C"/>
</dbReference>
<dbReference type="EMBL" id="VITY01000001">
    <property type="protein sequence ID" value="TWC06967.1"/>
    <property type="molecule type" value="Genomic_DNA"/>
</dbReference>
<dbReference type="InterPro" id="IPR005467">
    <property type="entry name" value="His_kinase_dom"/>
</dbReference>
<dbReference type="SUPFAM" id="SSF55874">
    <property type="entry name" value="ATPase domain of HSP90 chaperone/DNA topoisomerase II/histidine kinase"/>
    <property type="match status" value="1"/>
</dbReference>
<keyword evidence="4" id="KW-0808">Transferase</keyword>
<feature type="coiled-coil region" evidence="6">
    <location>
        <begin position="207"/>
        <end position="234"/>
    </location>
</feature>
<evidence type="ECO:0000256" key="5">
    <source>
        <dbReference type="ARBA" id="ARBA00022777"/>
    </source>
</evidence>
<dbReference type="InterPro" id="IPR036097">
    <property type="entry name" value="HisK_dim/P_sf"/>
</dbReference>
<organism evidence="9 10">
    <name type="scientific">Bradyrhizobium macuxiense</name>
    <dbReference type="NCBI Taxonomy" id="1755647"/>
    <lineage>
        <taxon>Bacteria</taxon>
        <taxon>Pseudomonadati</taxon>
        <taxon>Pseudomonadota</taxon>
        <taxon>Alphaproteobacteria</taxon>
        <taxon>Hyphomicrobiales</taxon>
        <taxon>Nitrobacteraceae</taxon>
        <taxon>Bradyrhizobium</taxon>
    </lineage>
</organism>
<dbReference type="PRINTS" id="PR00344">
    <property type="entry name" value="BCTRLSENSOR"/>
</dbReference>
<feature type="domain" description="Histidine kinase" evidence="8">
    <location>
        <begin position="252"/>
        <end position="500"/>
    </location>
</feature>
<dbReference type="InterPro" id="IPR036890">
    <property type="entry name" value="HATPase_C_sf"/>
</dbReference>
<dbReference type="SUPFAM" id="SSF47384">
    <property type="entry name" value="Homodimeric domain of signal transducing histidine kinase"/>
    <property type="match status" value="1"/>
</dbReference>
<feature type="transmembrane region" description="Helical" evidence="7">
    <location>
        <begin position="183"/>
        <end position="207"/>
    </location>
</feature>
<evidence type="ECO:0000256" key="1">
    <source>
        <dbReference type="ARBA" id="ARBA00000085"/>
    </source>
</evidence>
<dbReference type="InterPro" id="IPR003594">
    <property type="entry name" value="HATPase_dom"/>
</dbReference>
<dbReference type="Gene3D" id="1.10.287.130">
    <property type="match status" value="1"/>
</dbReference>
<dbReference type="GO" id="GO:0000155">
    <property type="term" value="F:phosphorelay sensor kinase activity"/>
    <property type="evidence" value="ECO:0007669"/>
    <property type="project" value="InterPro"/>
</dbReference>
<sequence length="509" mass="55486">MTQVSRRRSTLQIVLLSAGFFVLVAVSVASVLLVNKAREDNALVVHTVEVEGQVASLLVDIRRAESATRAYLLTSAPQYLSEYQSAAAGLPAALGHLQMMTVDNPVQVANAARLKAAVEQRLAEFALSIERVGNNDTATSVDVLRKPTSTDALEAIARIGRDMRTEEDRLLAARTATADRTQVLASSVTIAGSCMVLALAALSVVLLRQSSRARDEAEARLRDSNVNLETIVDERTSDLREANEEIQRFAYIVSHDLRSPLVNIMGFTSELEELRGDIFKRIATLNRTASLAPAMPEDATDVAEPELEGSDKQLSDDFNESLGFIKSSIAKMDRLISAILNLTREGRREFKPERIDLRELIDGIVKTVAHQAAEANATVAVGTLPNIVSDRLALEQIFSNLIDNALKYLKEGVPGEIAIQGRTKLGFAIFEVTDNGRGIDPKDHQRIFDLFRRAGTQDKPGQGIGLAHVRALVRRLGGTMSVASELHSGSTFTITLPIKWSGRNRDKAS</sequence>
<comment type="caution">
    <text evidence="9">The sequence shown here is derived from an EMBL/GenBank/DDBJ whole genome shotgun (WGS) entry which is preliminary data.</text>
</comment>
<dbReference type="GO" id="GO:0000156">
    <property type="term" value="F:phosphorelay response regulator activity"/>
    <property type="evidence" value="ECO:0007669"/>
    <property type="project" value="TreeGrafter"/>
</dbReference>
<comment type="catalytic activity">
    <reaction evidence="1">
        <text>ATP + protein L-histidine = ADP + protein N-phospho-L-histidine.</text>
        <dbReference type="EC" id="2.7.13.3"/>
    </reaction>
</comment>
<dbReference type="InterPro" id="IPR003661">
    <property type="entry name" value="HisK_dim/P_dom"/>
</dbReference>
<keyword evidence="7" id="KW-0812">Transmembrane</keyword>
<dbReference type="CDD" id="cd00075">
    <property type="entry name" value="HATPase"/>
    <property type="match status" value="1"/>
</dbReference>
<dbReference type="GO" id="GO:0030295">
    <property type="term" value="F:protein kinase activator activity"/>
    <property type="evidence" value="ECO:0007669"/>
    <property type="project" value="TreeGrafter"/>
</dbReference>
<evidence type="ECO:0000313" key="10">
    <source>
        <dbReference type="Proteomes" id="UP000321304"/>
    </source>
</evidence>
<dbReference type="Proteomes" id="UP000321304">
    <property type="component" value="Unassembled WGS sequence"/>
</dbReference>
<reference evidence="9 10" key="1">
    <citation type="submission" date="2019-06" db="EMBL/GenBank/DDBJ databases">
        <title>Genomic Encyclopedia of Type Strains, Phase IV (KMG-V): Genome sequencing to study the core and pangenomes of soil and plant-associated prokaryotes.</title>
        <authorList>
            <person name="Whitman W."/>
        </authorList>
    </citation>
    <scope>NUCLEOTIDE SEQUENCE [LARGE SCALE GENOMIC DNA]</scope>
    <source>
        <strain evidence="9 10">BR 10355</strain>
    </source>
</reference>
<evidence type="ECO:0000313" key="9">
    <source>
        <dbReference type="EMBL" id="TWC06967.1"/>
    </source>
</evidence>
<gene>
    <name evidence="9" type="ORF">FBZ93_101258</name>
</gene>
<proteinExistence type="predicted"/>
<evidence type="ECO:0000259" key="8">
    <source>
        <dbReference type="PROSITE" id="PS50109"/>
    </source>
</evidence>
<keyword evidence="7" id="KW-0472">Membrane</keyword>
<dbReference type="CDD" id="cd19410">
    <property type="entry name" value="HK9-like_sensor"/>
    <property type="match status" value="1"/>
</dbReference>
<dbReference type="OrthoDB" id="9808408at2"/>
<evidence type="ECO:0000256" key="6">
    <source>
        <dbReference type="SAM" id="Coils"/>
    </source>
</evidence>
<keyword evidence="5 9" id="KW-0418">Kinase</keyword>
<keyword evidence="10" id="KW-1185">Reference proteome</keyword>
<dbReference type="PROSITE" id="PS50109">
    <property type="entry name" value="HIS_KIN"/>
    <property type="match status" value="1"/>
</dbReference>
<evidence type="ECO:0000256" key="2">
    <source>
        <dbReference type="ARBA" id="ARBA00012438"/>
    </source>
</evidence>
<name>A0A560MHW4_9BRAD</name>
<dbReference type="Pfam" id="PF05227">
    <property type="entry name" value="CHASE3"/>
    <property type="match status" value="1"/>
</dbReference>
<evidence type="ECO:0000256" key="7">
    <source>
        <dbReference type="SAM" id="Phobius"/>
    </source>
</evidence>
<evidence type="ECO:0000256" key="3">
    <source>
        <dbReference type="ARBA" id="ARBA00022553"/>
    </source>
</evidence>
<dbReference type="RefSeq" id="WP_146984195.1">
    <property type="nucleotide sequence ID" value="NZ_VITY01000001.1"/>
</dbReference>
<keyword evidence="3" id="KW-0597">Phosphoprotein</keyword>
<dbReference type="EC" id="2.7.13.3" evidence="2"/>
<dbReference type="AlphaFoldDB" id="A0A560MHW4"/>
<keyword evidence="6" id="KW-0175">Coiled coil</keyword>
<dbReference type="InterPro" id="IPR007891">
    <property type="entry name" value="CHASE3"/>
</dbReference>
<dbReference type="Pfam" id="PF02518">
    <property type="entry name" value="HATPase_c"/>
    <property type="match status" value="1"/>
</dbReference>
<dbReference type="SMART" id="SM00388">
    <property type="entry name" value="HisKA"/>
    <property type="match status" value="1"/>
</dbReference>
<dbReference type="CDD" id="cd00082">
    <property type="entry name" value="HisKA"/>
    <property type="match status" value="1"/>
</dbReference>
<accession>A0A560MHW4</accession>
<dbReference type="SMART" id="SM00387">
    <property type="entry name" value="HATPase_c"/>
    <property type="match status" value="1"/>
</dbReference>
<dbReference type="STRING" id="1755647.AS156_00290"/>
<dbReference type="Gene3D" id="3.30.565.10">
    <property type="entry name" value="Histidine kinase-like ATPase, C-terminal domain"/>
    <property type="match status" value="1"/>
</dbReference>